<dbReference type="Proteomes" id="UP000706525">
    <property type="component" value="Unassembled WGS sequence"/>
</dbReference>
<sequence length="474" mass="52341">MVLSFADYFGISIENFDATGAFDPVLSVDTRLFIDPSLLRKTTTPELAQSYERVSTHFGDVLRVIAAVQKFGDVFWRTADKSLTFPEVNGLCIGYAKDSTGGSGMGPKLRAQLLGTMHEIVSAGVNDPALFELVGAFEKNIGPDRISDMIARIIIKDLIAFTQRVCSDCGVPMEALPVVKGEPKEDMPKSPVTGNAVILVPKDVLRDLPEAEEYGDIYWIAQQNDEVRDEMNRIVGDSWSKASTTDLKHALRRTLIQHPEGLRDVLKAYMEGHRDPYDFLEDRSGEVAWYRASRELVSKEPLPLKLAAKPTLDEVESVVLAICRHFKKLLEDNQLCKLLYDKGGRRKHESAAQLLFFGVASAYCRANDLALSPESDGGRGPVDFKVSSGFQGQVLVEIKLTSNPQLVHGFEKQLPIYKDAESAQRGIYLVIDNGGASDARLDNFKQKVIAAEAEGLRVIYVDGNPRPSASKADF</sequence>
<reference evidence="1 2" key="1">
    <citation type="submission" date="2021-08" db="EMBL/GenBank/DDBJ databases">
        <authorList>
            <person name="Peeters C."/>
        </authorList>
    </citation>
    <scope>NUCLEOTIDE SEQUENCE [LARGE SCALE GENOMIC DNA]</scope>
    <source>
        <strain evidence="1 2">LMG 32289</strain>
    </source>
</reference>
<dbReference type="EMBL" id="CAJZAG010000001">
    <property type="protein sequence ID" value="CAG9164197.1"/>
    <property type="molecule type" value="Genomic_DNA"/>
</dbReference>
<gene>
    <name evidence="1" type="ORF">LMG32289_00537</name>
</gene>
<comment type="caution">
    <text evidence="1">The sequence shown here is derived from an EMBL/GenBank/DDBJ whole genome shotgun (WGS) entry which is preliminary data.</text>
</comment>
<proteinExistence type="predicted"/>
<protein>
    <submittedName>
        <fullName evidence="1">Uncharacterized protein</fullName>
    </submittedName>
</protein>
<evidence type="ECO:0000313" key="1">
    <source>
        <dbReference type="EMBL" id="CAG9164197.1"/>
    </source>
</evidence>
<organism evidence="1 2">
    <name type="scientific">Cupriavidus pampae</name>
    <dbReference type="NCBI Taxonomy" id="659251"/>
    <lineage>
        <taxon>Bacteria</taxon>
        <taxon>Pseudomonadati</taxon>
        <taxon>Pseudomonadota</taxon>
        <taxon>Betaproteobacteria</taxon>
        <taxon>Burkholderiales</taxon>
        <taxon>Burkholderiaceae</taxon>
        <taxon>Cupriavidus</taxon>
    </lineage>
</organism>
<evidence type="ECO:0000313" key="2">
    <source>
        <dbReference type="Proteomes" id="UP000706525"/>
    </source>
</evidence>
<dbReference type="RefSeq" id="WP_223981492.1">
    <property type="nucleotide sequence ID" value="NZ_CAJZAG010000001.1"/>
</dbReference>
<keyword evidence="2" id="KW-1185">Reference proteome</keyword>
<name>A0ABN7XWV9_9BURK</name>
<accession>A0ABN7XWV9</accession>